<feature type="domain" description="Creatinase N-terminal" evidence="5">
    <location>
        <begin position="7"/>
        <end position="124"/>
    </location>
</feature>
<dbReference type="Pfam" id="PF16189">
    <property type="entry name" value="Creatinase_N_2"/>
    <property type="match status" value="1"/>
</dbReference>
<dbReference type="Pfam" id="PF16188">
    <property type="entry name" value="Peptidase_M24_C"/>
    <property type="match status" value="1"/>
</dbReference>
<dbReference type="GO" id="GO:0046872">
    <property type="term" value="F:metal ion binding"/>
    <property type="evidence" value="ECO:0007669"/>
    <property type="project" value="UniProtKB-KW"/>
</dbReference>
<dbReference type="InterPro" id="IPR050422">
    <property type="entry name" value="X-Pro_aminopeptidase_P"/>
</dbReference>
<evidence type="ECO:0000256" key="3">
    <source>
        <dbReference type="ARBA" id="ARBA00022801"/>
    </source>
</evidence>
<evidence type="ECO:0000313" key="7">
    <source>
        <dbReference type="EMBL" id="KAA5613598.1"/>
    </source>
</evidence>
<dbReference type="Pfam" id="PF00557">
    <property type="entry name" value="Peptidase_M24"/>
    <property type="match status" value="1"/>
</dbReference>
<evidence type="ECO:0000313" key="8">
    <source>
        <dbReference type="Proteomes" id="UP000325255"/>
    </source>
</evidence>
<feature type="domain" description="Peptidase M24" evidence="4">
    <location>
        <begin position="304"/>
        <end position="516"/>
    </location>
</feature>
<dbReference type="InterPro" id="IPR000587">
    <property type="entry name" value="Creatinase_N"/>
</dbReference>
<dbReference type="InterPro" id="IPR000994">
    <property type="entry name" value="Pept_M24"/>
</dbReference>
<comment type="caution">
    <text evidence="7">The sequence shown here is derived from an EMBL/GenBank/DDBJ whole genome shotgun (WGS) entry which is preliminary data.</text>
</comment>
<evidence type="ECO:0000259" key="4">
    <source>
        <dbReference type="Pfam" id="PF00557"/>
    </source>
</evidence>
<dbReference type="GO" id="GO:0070006">
    <property type="term" value="F:metalloaminopeptidase activity"/>
    <property type="evidence" value="ECO:0007669"/>
    <property type="project" value="InterPro"/>
</dbReference>
<dbReference type="InterPro" id="IPR032416">
    <property type="entry name" value="Peptidase_M24_C"/>
</dbReference>
<dbReference type="CDD" id="cd01085">
    <property type="entry name" value="APP"/>
    <property type="match status" value="1"/>
</dbReference>
<reference evidence="7 8" key="1">
    <citation type="submission" date="2019-09" db="EMBL/GenBank/DDBJ databases">
        <title>Genome sequence of Rhodovastum atsumiense, a diverse member of the Acetobacteraceae family of non-sulfur purple photosynthetic bacteria.</title>
        <authorList>
            <person name="Meyer T."/>
            <person name="Kyndt J."/>
        </authorList>
    </citation>
    <scope>NUCLEOTIDE SEQUENCE [LARGE SCALE GENOMIC DNA]</scope>
    <source>
        <strain evidence="7 8">DSM 21279</strain>
    </source>
</reference>
<dbReference type="SUPFAM" id="SSF55920">
    <property type="entry name" value="Creatinase/aminopeptidase"/>
    <property type="match status" value="1"/>
</dbReference>
<dbReference type="FunFam" id="3.90.230.10:FF:000009">
    <property type="entry name" value="xaa-Pro aminopeptidase 2"/>
    <property type="match status" value="1"/>
</dbReference>
<organism evidence="7 8">
    <name type="scientific">Rhodovastum atsumiense</name>
    <dbReference type="NCBI Taxonomy" id="504468"/>
    <lineage>
        <taxon>Bacteria</taxon>
        <taxon>Pseudomonadati</taxon>
        <taxon>Pseudomonadota</taxon>
        <taxon>Alphaproteobacteria</taxon>
        <taxon>Acetobacterales</taxon>
        <taxon>Acetobacteraceae</taxon>
        <taxon>Rhodovastum</taxon>
    </lineage>
</organism>
<dbReference type="InterPro" id="IPR033740">
    <property type="entry name" value="Pept_M24B"/>
</dbReference>
<name>A0A5M6J1X7_9PROT</name>
<dbReference type="InterPro" id="IPR036005">
    <property type="entry name" value="Creatinase/aminopeptidase-like"/>
</dbReference>
<keyword evidence="7" id="KW-0645">Protease</keyword>
<evidence type="ECO:0000259" key="6">
    <source>
        <dbReference type="Pfam" id="PF16188"/>
    </source>
</evidence>
<protein>
    <submittedName>
        <fullName evidence="7">Aminopeptidase P family protein</fullName>
    </submittedName>
</protein>
<accession>A0A5M6J1X7</accession>
<dbReference type="PANTHER" id="PTHR43763:SF6">
    <property type="entry name" value="XAA-PRO AMINOPEPTIDASE 1"/>
    <property type="match status" value="1"/>
</dbReference>
<dbReference type="Proteomes" id="UP000325255">
    <property type="component" value="Unassembled WGS sequence"/>
</dbReference>
<evidence type="ECO:0000256" key="1">
    <source>
        <dbReference type="ARBA" id="ARBA00008766"/>
    </source>
</evidence>
<dbReference type="OrthoDB" id="9806388at2"/>
<proteinExistence type="inferred from homology"/>
<evidence type="ECO:0000259" key="5">
    <source>
        <dbReference type="Pfam" id="PF01321"/>
    </source>
</evidence>
<dbReference type="EMBL" id="VWPK01000005">
    <property type="protein sequence ID" value="KAA5613598.1"/>
    <property type="molecule type" value="Genomic_DNA"/>
</dbReference>
<dbReference type="GO" id="GO:0005737">
    <property type="term" value="C:cytoplasm"/>
    <property type="evidence" value="ECO:0007669"/>
    <property type="project" value="UniProtKB-ARBA"/>
</dbReference>
<dbReference type="PANTHER" id="PTHR43763">
    <property type="entry name" value="XAA-PRO AMINOPEPTIDASE 1"/>
    <property type="match status" value="1"/>
</dbReference>
<feature type="domain" description="Peptidase M24 C-terminal" evidence="6">
    <location>
        <begin position="526"/>
        <end position="586"/>
    </location>
</feature>
<comment type="similarity">
    <text evidence="1">Belongs to the peptidase M24B family.</text>
</comment>
<keyword evidence="2" id="KW-0479">Metal-binding</keyword>
<dbReference type="Pfam" id="PF01321">
    <property type="entry name" value="Creatinase_N"/>
    <property type="match status" value="1"/>
</dbReference>
<dbReference type="Gene3D" id="3.40.350.10">
    <property type="entry name" value="Creatinase/prolidase N-terminal domain"/>
    <property type="match status" value="2"/>
</dbReference>
<keyword evidence="3" id="KW-0378">Hydrolase</keyword>
<dbReference type="InterPro" id="IPR029149">
    <property type="entry name" value="Creatin/AminoP/Spt16_N"/>
</dbReference>
<dbReference type="SUPFAM" id="SSF53092">
    <property type="entry name" value="Creatinase/prolidase N-terminal domain"/>
    <property type="match status" value="1"/>
</dbReference>
<keyword evidence="8" id="KW-1185">Reference proteome</keyword>
<gene>
    <name evidence="7" type="ORF">F1189_04060</name>
</gene>
<sequence length="588" mass="62957">MSASPLSDLRAELARQGLDGFIVPRADEHLGEYVPASAERLAWLTGFTGSAGLAAILPDRAAVFSDGRYTLQLEVQTDPALWERRHLLDEPPFTWLASHAGKGARIGYDPLLISEEGLQRYSDAGLTMVAVTRNPVDAVWTDRPAPPAAPAVPHPLGHAGRDSAEKRAGIAETLRSAQQDAAILTDPAAIAWLLNIRGADVPYTPFALGFAILHADAGCELFMDPRKLPEATRAHLGNAVSVADRAALPAALGRLAGRRVRVDPATAPVWFAQTLRASGAEVIPGMDPCLLPKACKNPTEQQGARDAHHRDAIAVCRFLHWLDTAAGRETEISAAERLLAFRAGNPAFRGESFPAISGAGEHGAIIHYRVTPATDRPIRPDEPYLIDSGAQYADGTTDITRTVWTGPGTPPAELRDRVTRVLKGHIALATLVFPQGVAGPHLDAFARSALWRAGLDYDHGTGHGVGSYLSVHEGPVSISRAAKPVAIAAGMILSNEPGFYAPGEYGIRLENLVLVQPAELPGAKKPFLRFETLTLAPFDRRLIDRDLLTAEEILWLDTYHAYVVATVGPHLDPAPRAWLQAACAALAG</sequence>
<dbReference type="Gene3D" id="3.90.230.10">
    <property type="entry name" value="Creatinase/methionine aminopeptidase superfamily"/>
    <property type="match status" value="1"/>
</dbReference>
<evidence type="ECO:0000256" key="2">
    <source>
        <dbReference type="ARBA" id="ARBA00022723"/>
    </source>
</evidence>
<dbReference type="RefSeq" id="WP_150039346.1">
    <property type="nucleotide sequence ID" value="NZ_OW485601.1"/>
</dbReference>
<dbReference type="AlphaFoldDB" id="A0A5M6J1X7"/>
<keyword evidence="7" id="KW-0031">Aminopeptidase</keyword>